<sequence>MADAMLDKALGGFERLPVNPAPITPQIDHMGAYERGEVFLSLALAVHYTTRFRDRDERFNWLTETPAGILSNADEHARRSVGGMCAVGALAKIKKPSISPVSKHMFEKRPYRLQDWGLVWNCSYLSNTSMLSAFLHQQYEFVKTHDRHFLFCASKASMKSVWKAEKLASGDQWGWAYPTLMPRPIQ</sequence>
<reference evidence="1 2" key="1">
    <citation type="journal article" date="2014" name="Int. J. Syst. Evol. Microbiol.">
        <title>Celeribacter indicus sp. nov., a polycyclic aromatic hydrocarbon-degrading bacterium from deep-sea sediment and reclassification of Huaishuia halophila as Celeribacter halophilus comb. nov.</title>
        <authorList>
            <person name="Lai Q."/>
            <person name="Cao J."/>
            <person name="Yuan J."/>
            <person name="Li F."/>
            <person name="Shao Z."/>
        </authorList>
    </citation>
    <scope>NUCLEOTIDE SEQUENCE [LARGE SCALE GENOMIC DNA]</scope>
    <source>
        <strain evidence="1">P73</strain>
    </source>
</reference>
<evidence type="ECO:0000313" key="1">
    <source>
        <dbReference type="EMBL" id="AJE47956.1"/>
    </source>
</evidence>
<dbReference type="EMBL" id="CP004393">
    <property type="protein sequence ID" value="AJE47956.1"/>
    <property type="molecule type" value="Genomic_DNA"/>
</dbReference>
<dbReference type="RefSeq" id="WP_043870396.1">
    <property type="nucleotide sequence ID" value="NZ_CP004393.1"/>
</dbReference>
<dbReference type="HOGENOM" id="CLU_1452003_0_0_5"/>
<dbReference type="Proteomes" id="UP000031521">
    <property type="component" value="Chromosome"/>
</dbReference>
<keyword evidence="2" id="KW-1185">Reference proteome</keyword>
<gene>
    <name evidence="1" type="ORF">P73_3241</name>
</gene>
<protein>
    <submittedName>
        <fullName evidence="1">Uncharacterized protein</fullName>
    </submittedName>
</protein>
<organism evidence="1 2">
    <name type="scientific">Celeribacter indicus</name>
    <dbReference type="NCBI Taxonomy" id="1208324"/>
    <lineage>
        <taxon>Bacteria</taxon>
        <taxon>Pseudomonadati</taxon>
        <taxon>Pseudomonadota</taxon>
        <taxon>Alphaproteobacteria</taxon>
        <taxon>Rhodobacterales</taxon>
        <taxon>Roseobacteraceae</taxon>
        <taxon>Celeribacter</taxon>
    </lineage>
</organism>
<name>A0A0B5E4H6_9RHOB</name>
<dbReference type="KEGG" id="cid:P73_3241"/>
<accession>A0A0B5E4H6</accession>
<dbReference type="AlphaFoldDB" id="A0A0B5E4H6"/>
<evidence type="ECO:0000313" key="2">
    <source>
        <dbReference type="Proteomes" id="UP000031521"/>
    </source>
</evidence>
<proteinExistence type="predicted"/>